<dbReference type="AlphaFoldDB" id="X5D8Q2"/>
<dbReference type="FunFam" id="1.20.58.340:FF:000004">
    <property type="entry name" value="Magnesium transport protein CorA"/>
    <property type="match status" value="1"/>
</dbReference>
<dbReference type="CDD" id="cd12828">
    <property type="entry name" value="TmCorA-like_1"/>
    <property type="match status" value="1"/>
</dbReference>
<keyword evidence="6 12" id="KW-0460">Magnesium</keyword>
<keyword evidence="3 12" id="KW-0813">Transport</keyword>
<name>X5D8Q2_9BACT</name>
<feature type="transmembrane region" description="Helical" evidence="12">
    <location>
        <begin position="296"/>
        <end position="316"/>
    </location>
</feature>
<comment type="function">
    <text evidence="11">Mediates influx of magnesium ions. Alternates between open and closed states. Activated by low cytoplasmic Mg(2+) levels. Inactive when cytoplasmic Mg(2+) levels are high.</text>
</comment>
<dbReference type="Proteomes" id="UP000181981">
    <property type="component" value="Unassembled WGS sequence"/>
</dbReference>
<organism evidence="14 16">
    <name type="scientific">Draconibacterium orientale</name>
    <dbReference type="NCBI Taxonomy" id="1168034"/>
    <lineage>
        <taxon>Bacteria</taxon>
        <taxon>Pseudomonadati</taxon>
        <taxon>Bacteroidota</taxon>
        <taxon>Bacteroidia</taxon>
        <taxon>Marinilabiliales</taxon>
        <taxon>Prolixibacteraceae</taxon>
        <taxon>Draconibacterium</taxon>
    </lineage>
</organism>
<evidence type="ECO:0000256" key="7">
    <source>
        <dbReference type="ARBA" id="ARBA00022989"/>
    </source>
</evidence>
<reference evidence="13 15" key="1">
    <citation type="submission" date="2014-03" db="EMBL/GenBank/DDBJ databases">
        <title>Complete genome sequence of a deeply braunched marine Bacteroidia bacterium Draconibacterium orientale type strain FH5T.</title>
        <authorList>
            <person name="Li X."/>
            <person name="Wang X."/>
            <person name="Xie Z."/>
            <person name="Du Z."/>
            <person name="Chen G."/>
        </authorList>
    </citation>
    <scope>NUCLEOTIDE SEQUENCE [LARGE SCALE GENOMIC DNA]</scope>
    <source>
        <strain evidence="13 15">FH5</strain>
    </source>
</reference>
<dbReference type="STRING" id="1168034.FH5T_04735"/>
<dbReference type="PANTHER" id="PTHR46494">
    <property type="entry name" value="CORA FAMILY METAL ION TRANSPORTER (EUROFUNG)"/>
    <property type="match status" value="1"/>
</dbReference>
<dbReference type="InterPro" id="IPR045861">
    <property type="entry name" value="CorA_cytoplasmic_dom"/>
</dbReference>
<evidence type="ECO:0000256" key="9">
    <source>
        <dbReference type="ARBA" id="ARBA00023136"/>
    </source>
</evidence>
<dbReference type="EMBL" id="CP007451">
    <property type="protein sequence ID" value="AHW59123.1"/>
    <property type="molecule type" value="Genomic_DNA"/>
</dbReference>
<evidence type="ECO:0000313" key="15">
    <source>
        <dbReference type="Proteomes" id="UP000023772"/>
    </source>
</evidence>
<keyword evidence="4 12" id="KW-1003">Cell membrane</keyword>
<evidence type="ECO:0000256" key="2">
    <source>
        <dbReference type="ARBA" id="ARBA00009765"/>
    </source>
</evidence>
<evidence type="ECO:0000313" key="16">
    <source>
        <dbReference type="Proteomes" id="UP000181981"/>
    </source>
</evidence>
<dbReference type="PANTHER" id="PTHR46494:SF1">
    <property type="entry name" value="CORA FAMILY METAL ION TRANSPORTER (EUROFUNG)"/>
    <property type="match status" value="1"/>
</dbReference>
<evidence type="ECO:0000256" key="10">
    <source>
        <dbReference type="ARBA" id="ARBA00034269"/>
    </source>
</evidence>
<dbReference type="KEGG" id="dori:FH5T_04735"/>
<evidence type="ECO:0000313" key="14">
    <source>
        <dbReference type="EMBL" id="SET72782.1"/>
    </source>
</evidence>
<keyword evidence="15" id="KW-1185">Reference proteome</keyword>
<feature type="transmembrane region" description="Helical" evidence="12">
    <location>
        <begin position="328"/>
        <end position="348"/>
    </location>
</feature>
<dbReference type="GO" id="GO:0005886">
    <property type="term" value="C:plasma membrane"/>
    <property type="evidence" value="ECO:0007669"/>
    <property type="project" value="UniProtKB-SubCell"/>
</dbReference>
<dbReference type="Gene3D" id="1.20.58.340">
    <property type="entry name" value="Magnesium transport protein CorA, transmembrane region"/>
    <property type="match status" value="2"/>
</dbReference>
<keyword evidence="8 12" id="KW-0406">Ion transport</keyword>
<dbReference type="GO" id="GO:0050897">
    <property type="term" value="F:cobalt ion binding"/>
    <property type="evidence" value="ECO:0007669"/>
    <property type="project" value="TreeGrafter"/>
</dbReference>
<gene>
    <name evidence="12" type="primary">corA</name>
    <name evidence="13" type="ORF">FH5T_04735</name>
    <name evidence="14" type="ORF">SAMN05444285_12146</name>
</gene>
<dbReference type="GO" id="GO:0015095">
    <property type="term" value="F:magnesium ion transmembrane transporter activity"/>
    <property type="evidence" value="ECO:0007669"/>
    <property type="project" value="UniProtKB-UniRule"/>
</dbReference>
<evidence type="ECO:0000256" key="12">
    <source>
        <dbReference type="RuleBase" id="RU362010"/>
    </source>
</evidence>
<dbReference type="InterPro" id="IPR002523">
    <property type="entry name" value="MgTranspt_CorA/ZnTranspt_ZntB"/>
</dbReference>
<dbReference type="HOGENOM" id="CLU_007127_0_0_10"/>
<comment type="similarity">
    <text evidence="2 12">Belongs to the CorA metal ion transporter (MIT) (TC 1.A.35) family.</text>
</comment>
<sequence length="354" mass="41458">MARFLKDRSNAKGAVPGSLVLIGRQKMEQSEIQFITYDKEELHEETVDSIATARQNFKAGKVNWVNIYGLHDLEMIKKLGEGFKLPSLLLEDILNTDQPPKYENGEHYDAFIMKILLQEKDGYRIRAEQLTLILGENYVLTLQEQRAHFFEGVRERIRKSKGRIRVSGNDYLAYVLMDALVDNYSMLIENIGRQVEDIEDRLFKTMDSKIVEEIYRFKTELNFTRKAVRPMREFMASLLRAEDTFFKEKNIAYLKDLNDMVVQCSEAVEMYNNMTSDQLNIYNSNMSNRMNEVMKTLTIFASIFIPLTFIAGIYGMNFEYIPELKFKYGYLVFWIIISILGGGLLIYFKRKKWL</sequence>
<evidence type="ECO:0000256" key="3">
    <source>
        <dbReference type="ARBA" id="ARBA00022448"/>
    </source>
</evidence>
<proteinExistence type="inferred from homology"/>
<dbReference type="OrthoDB" id="9803416at2"/>
<dbReference type="RefSeq" id="WP_038556268.1">
    <property type="nucleotide sequence ID" value="NZ_FOHT01000021.1"/>
</dbReference>
<keyword evidence="9 12" id="KW-0472">Membrane</keyword>
<evidence type="ECO:0000256" key="4">
    <source>
        <dbReference type="ARBA" id="ARBA00022475"/>
    </source>
</evidence>
<dbReference type="GO" id="GO:0015087">
    <property type="term" value="F:cobalt ion transmembrane transporter activity"/>
    <property type="evidence" value="ECO:0007669"/>
    <property type="project" value="UniProtKB-UniRule"/>
</dbReference>
<evidence type="ECO:0000256" key="5">
    <source>
        <dbReference type="ARBA" id="ARBA00022692"/>
    </source>
</evidence>
<reference evidence="14 16" key="2">
    <citation type="submission" date="2016-10" db="EMBL/GenBank/DDBJ databases">
        <authorList>
            <person name="de Groot N.N."/>
        </authorList>
    </citation>
    <scope>NUCLEOTIDE SEQUENCE [LARGE SCALE GENOMIC DNA]</scope>
    <source>
        <strain evidence="14 16">DSM 25947</strain>
    </source>
</reference>
<dbReference type="InterPro" id="IPR004488">
    <property type="entry name" value="Mg/Co-transport_prot_CorA"/>
</dbReference>
<evidence type="ECO:0000256" key="6">
    <source>
        <dbReference type="ARBA" id="ARBA00022842"/>
    </source>
</evidence>
<evidence type="ECO:0000313" key="13">
    <source>
        <dbReference type="EMBL" id="AHW59123.1"/>
    </source>
</evidence>
<dbReference type="Proteomes" id="UP000023772">
    <property type="component" value="Chromosome"/>
</dbReference>
<protein>
    <recommendedName>
        <fullName evidence="12">Magnesium transport protein CorA</fullName>
    </recommendedName>
</protein>
<dbReference type="NCBIfam" id="TIGR00383">
    <property type="entry name" value="corA"/>
    <property type="match status" value="1"/>
</dbReference>
<evidence type="ECO:0000256" key="11">
    <source>
        <dbReference type="ARBA" id="ARBA00045497"/>
    </source>
</evidence>
<keyword evidence="5 12" id="KW-0812">Transmembrane</keyword>
<accession>X5D8Q2</accession>
<comment type="catalytic activity">
    <reaction evidence="10">
        <text>Mg(2+)(in) = Mg(2+)(out)</text>
        <dbReference type="Rhea" id="RHEA:29827"/>
        <dbReference type="ChEBI" id="CHEBI:18420"/>
    </reaction>
</comment>
<keyword evidence="7 12" id="KW-1133">Transmembrane helix</keyword>
<evidence type="ECO:0000256" key="8">
    <source>
        <dbReference type="ARBA" id="ARBA00023065"/>
    </source>
</evidence>
<dbReference type="GO" id="GO:0000287">
    <property type="term" value="F:magnesium ion binding"/>
    <property type="evidence" value="ECO:0007669"/>
    <property type="project" value="TreeGrafter"/>
</dbReference>
<evidence type="ECO:0000256" key="1">
    <source>
        <dbReference type="ARBA" id="ARBA00004651"/>
    </source>
</evidence>
<dbReference type="SUPFAM" id="SSF143865">
    <property type="entry name" value="CorA soluble domain-like"/>
    <property type="match status" value="1"/>
</dbReference>
<dbReference type="InterPro" id="IPR045863">
    <property type="entry name" value="CorA_TM1_TM2"/>
</dbReference>
<dbReference type="EMBL" id="FOHT01000021">
    <property type="protein sequence ID" value="SET72782.1"/>
    <property type="molecule type" value="Genomic_DNA"/>
</dbReference>
<dbReference type="SUPFAM" id="SSF144083">
    <property type="entry name" value="Magnesium transport protein CorA, transmembrane region"/>
    <property type="match status" value="1"/>
</dbReference>
<comment type="subcellular location">
    <subcellularLocation>
        <location evidence="1">Cell membrane</location>
        <topology evidence="1">Multi-pass membrane protein</topology>
    </subcellularLocation>
    <subcellularLocation>
        <location evidence="12">Membrane</location>
        <topology evidence="12">Multi-pass membrane protein</topology>
    </subcellularLocation>
</comment>
<dbReference type="Gene3D" id="3.30.460.20">
    <property type="entry name" value="CorA soluble domain-like"/>
    <property type="match status" value="1"/>
</dbReference>
<dbReference type="Pfam" id="PF01544">
    <property type="entry name" value="CorA"/>
    <property type="match status" value="1"/>
</dbReference>
<dbReference type="eggNOG" id="COG0598">
    <property type="taxonomic scope" value="Bacteria"/>
</dbReference>